<comment type="caution">
    <text evidence="1">The sequence shown here is derived from an EMBL/GenBank/DDBJ whole genome shotgun (WGS) entry which is preliminary data.</text>
</comment>
<dbReference type="EMBL" id="LSYS01005657">
    <property type="protein sequence ID" value="OPJ76406.1"/>
    <property type="molecule type" value="Genomic_DNA"/>
</dbReference>
<proteinExistence type="predicted"/>
<reference evidence="1 2" key="1">
    <citation type="submission" date="2016-02" db="EMBL/GenBank/DDBJ databases">
        <title>Band-tailed pigeon sequencing and assembly.</title>
        <authorList>
            <person name="Soares A.E."/>
            <person name="Novak B.J."/>
            <person name="Rice E.S."/>
            <person name="O'Connell B."/>
            <person name="Chang D."/>
            <person name="Weber S."/>
            <person name="Shapiro B."/>
        </authorList>
    </citation>
    <scope>NUCLEOTIDE SEQUENCE [LARGE SCALE GENOMIC DNA]</scope>
    <source>
        <strain evidence="1">BTP2013</strain>
        <tissue evidence="1">Blood</tissue>
    </source>
</reference>
<evidence type="ECO:0000313" key="1">
    <source>
        <dbReference type="EMBL" id="OPJ76406.1"/>
    </source>
</evidence>
<keyword evidence="2" id="KW-1185">Reference proteome</keyword>
<accession>A0A1V4JW15</accession>
<evidence type="ECO:0000313" key="2">
    <source>
        <dbReference type="Proteomes" id="UP000190648"/>
    </source>
</evidence>
<gene>
    <name evidence="1" type="ORF">AV530_008560</name>
</gene>
<name>A0A1V4JW15_PATFA</name>
<dbReference type="Proteomes" id="UP000190648">
    <property type="component" value="Unassembled WGS sequence"/>
</dbReference>
<organism evidence="1 2">
    <name type="scientific">Patagioenas fasciata monilis</name>
    <dbReference type="NCBI Taxonomy" id="372326"/>
    <lineage>
        <taxon>Eukaryota</taxon>
        <taxon>Metazoa</taxon>
        <taxon>Chordata</taxon>
        <taxon>Craniata</taxon>
        <taxon>Vertebrata</taxon>
        <taxon>Euteleostomi</taxon>
        <taxon>Archelosauria</taxon>
        <taxon>Archosauria</taxon>
        <taxon>Dinosauria</taxon>
        <taxon>Saurischia</taxon>
        <taxon>Theropoda</taxon>
        <taxon>Coelurosauria</taxon>
        <taxon>Aves</taxon>
        <taxon>Neognathae</taxon>
        <taxon>Neoaves</taxon>
        <taxon>Columbimorphae</taxon>
        <taxon>Columbiformes</taxon>
        <taxon>Columbidae</taxon>
        <taxon>Patagioenas</taxon>
    </lineage>
</organism>
<dbReference type="AlphaFoldDB" id="A0A1V4JW15"/>
<protein>
    <submittedName>
        <fullName evidence="1">Uncharacterized protein</fullName>
    </submittedName>
</protein>
<sequence>MIGTYRAFREFYCSPADTATHFWGRRTFLPREEKPTCGNFAQMNDSPGCVVTPGTKKELLPEDHENAICPDLCPGSGCGAVQSHGCS</sequence>